<comment type="caution">
    <text evidence="1">The sequence shown here is derived from an EMBL/GenBank/DDBJ whole genome shotgun (WGS) entry which is preliminary data.</text>
</comment>
<dbReference type="AlphaFoldDB" id="A0A2T5XVG8"/>
<gene>
    <name evidence="1" type="ORF">C8P65_10458</name>
</gene>
<dbReference type="GeneID" id="84580415"/>
<accession>A0A2T5XVG8</accession>
<reference evidence="1 2" key="1">
    <citation type="submission" date="2018-04" db="EMBL/GenBank/DDBJ databases">
        <title>Genomic Encyclopedia of Archaeal and Bacterial Type Strains, Phase II (KMG-II): from individual species to whole genera.</title>
        <authorList>
            <person name="Goeker M."/>
        </authorList>
    </citation>
    <scope>NUCLEOTIDE SEQUENCE [LARGE SCALE GENOMIC DNA]</scope>
    <source>
        <strain evidence="1 2">DSM 22902</strain>
    </source>
</reference>
<name>A0A2T5XVG8_9FLAO</name>
<dbReference type="EMBL" id="QBKG01000004">
    <property type="protein sequence ID" value="PTX07368.1"/>
    <property type="molecule type" value="Genomic_DNA"/>
</dbReference>
<sequence length="62" mass="7230">MAREIKPTPVLEGQDVIEFYKKMANFKQSLAEKGITRESVRKNAMILKSIFKDDREECKQVI</sequence>
<dbReference type="Proteomes" id="UP000243985">
    <property type="component" value="Unassembled WGS sequence"/>
</dbReference>
<proteinExistence type="predicted"/>
<evidence type="ECO:0000313" key="2">
    <source>
        <dbReference type="Proteomes" id="UP000243985"/>
    </source>
</evidence>
<organism evidence="1 2">
    <name type="scientific">Capnocytophaga leadbetteri</name>
    <dbReference type="NCBI Taxonomy" id="327575"/>
    <lineage>
        <taxon>Bacteria</taxon>
        <taxon>Pseudomonadati</taxon>
        <taxon>Bacteroidota</taxon>
        <taxon>Flavobacteriia</taxon>
        <taxon>Flavobacteriales</taxon>
        <taxon>Flavobacteriaceae</taxon>
        <taxon>Capnocytophaga</taxon>
    </lineage>
</organism>
<evidence type="ECO:0000313" key="1">
    <source>
        <dbReference type="EMBL" id="PTX07368.1"/>
    </source>
</evidence>
<dbReference type="RefSeq" id="WP_107781883.1">
    <property type="nucleotide sequence ID" value="NZ_CAUQBY010000049.1"/>
</dbReference>
<protein>
    <submittedName>
        <fullName evidence="1">Uncharacterized protein</fullName>
    </submittedName>
</protein>